<organism evidence="1 2">
    <name type="scientific">Enterovibrio gelatinilyticus</name>
    <dbReference type="NCBI Taxonomy" id="2899819"/>
    <lineage>
        <taxon>Bacteria</taxon>
        <taxon>Pseudomonadati</taxon>
        <taxon>Pseudomonadota</taxon>
        <taxon>Gammaproteobacteria</taxon>
        <taxon>Vibrionales</taxon>
        <taxon>Vibrionaceae</taxon>
        <taxon>Enterovibrio</taxon>
    </lineage>
</organism>
<evidence type="ECO:0008006" key="3">
    <source>
        <dbReference type="Google" id="ProtNLM"/>
    </source>
</evidence>
<keyword evidence="2" id="KW-1185">Reference proteome</keyword>
<comment type="caution">
    <text evidence="1">The sequence shown here is derived from an EMBL/GenBank/DDBJ whole genome shotgun (WGS) entry which is preliminary data.</text>
</comment>
<evidence type="ECO:0000313" key="2">
    <source>
        <dbReference type="Proteomes" id="UP001149400"/>
    </source>
</evidence>
<proteinExistence type="predicted"/>
<dbReference type="InterPro" id="IPR011008">
    <property type="entry name" value="Dimeric_a/b-barrel"/>
</dbReference>
<dbReference type="EMBL" id="JAJUBC010000033">
    <property type="protein sequence ID" value="MDD1795684.1"/>
    <property type="molecule type" value="Genomic_DNA"/>
</dbReference>
<dbReference type="SUPFAM" id="SSF54909">
    <property type="entry name" value="Dimeric alpha+beta barrel"/>
    <property type="match status" value="1"/>
</dbReference>
<accession>A0ABT5R5X2</accession>
<gene>
    <name evidence="1" type="ORF">LRP50_21410</name>
</gene>
<dbReference type="RefSeq" id="WP_274166468.1">
    <property type="nucleotide sequence ID" value="NZ_JAJUBC010000033.1"/>
</dbReference>
<sequence>MENVVETVRFKLVEGTDIQAFVVAAEKTESFIRDFEGFQYRSLSYNADSQLWTDIVYWASMENAVAASEQFMSFEAAQQLVAFIDPTSLVMAHDYVKMSVCSSTM</sequence>
<protein>
    <recommendedName>
        <fullName evidence="3">ABM domain-containing protein</fullName>
    </recommendedName>
</protein>
<dbReference type="Proteomes" id="UP001149400">
    <property type="component" value="Unassembled WGS sequence"/>
</dbReference>
<evidence type="ECO:0000313" key="1">
    <source>
        <dbReference type="EMBL" id="MDD1795684.1"/>
    </source>
</evidence>
<name>A0ABT5R5X2_9GAMM</name>
<reference evidence="1" key="1">
    <citation type="submission" date="2021-12" db="EMBL/GenBank/DDBJ databases">
        <title>Enterovibrio ZSDZ35 sp. nov. and Enterovibrio ZSDZ42 sp. nov., isolated from coastal seawater in Qingdao.</title>
        <authorList>
            <person name="Zhang P."/>
        </authorList>
    </citation>
    <scope>NUCLEOTIDE SEQUENCE</scope>
    <source>
        <strain evidence="1">ZSDZ42</strain>
    </source>
</reference>